<accession>A0A4R6USU4</accession>
<organism evidence="2 3">
    <name type="scientific">Actinomycetospora succinea</name>
    <dbReference type="NCBI Taxonomy" id="663603"/>
    <lineage>
        <taxon>Bacteria</taxon>
        <taxon>Bacillati</taxon>
        <taxon>Actinomycetota</taxon>
        <taxon>Actinomycetes</taxon>
        <taxon>Pseudonocardiales</taxon>
        <taxon>Pseudonocardiaceae</taxon>
        <taxon>Actinomycetospora</taxon>
    </lineage>
</organism>
<protein>
    <submittedName>
        <fullName evidence="2">Uncharacterized protein</fullName>
    </submittedName>
</protein>
<keyword evidence="1" id="KW-0812">Transmembrane</keyword>
<evidence type="ECO:0000313" key="2">
    <source>
        <dbReference type="EMBL" id="TDQ48889.1"/>
    </source>
</evidence>
<comment type="caution">
    <text evidence="2">The sequence shown here is derived from an EMBL/GenBank/DDBJ whole genome shotgun (WGS) entry which is preliminary data.</text>
</comment>
<reference evidence="2 3" key="1">
    <citation type="submission" date="2019-03" db="EMBL/GenBank/DDBJ databases">
        <title>Genomic Encyclopedia of Type Strains, Phase IV (KMG-IV): sequencing the most valuable type-strain genomes for metagenomic binning, comparative biology and taxonomic classification.</title>
        <authorList>
            <person name="Goeker M."/>
        </authorList>
    </citation>
    <scope>NUCLEOTIDE SEQUENCE [LARGE SCALE GENOMIC DNA]</scope>
    <source>
        <strain evidence="2 3">DSM 45775</strain>
    </source>
</reference>
<keyword evidence="1" id="KW-1133">Transmembrane helix</keyword>
<proteinExistence type="predicted"/>
<dbReference type="AlphaFoldDB" id="A0A4R6USU4"/>
<keyword evidence="1" id="KW-0472">Membrane</keyword>
<evidence type="ECO:0000313" key="3">
    <source>
        <dbReference type="Proteomes" id="UP000295705"/>
    </source>
</evidence>
<dbReference type="EMBL" id="SNYO01000011">
    <property type="protein sequence ID" value="TDQ48889.1"/>
    <property type="molecule type" value="Genomic_DNA"/>
</dbReference>
<gene>
    <name evidence="2" type="ORF">EV188_11159</name>
</gene>
<keyword evidence="3" id="KW-1185">Reference proteome</keyword>
<dbReference type="Proteomes" id="UP000295705">
    <property type="component" value="Unassembled WGS sequence"/>
</dbReference>
<evidence type="ECO:0000256" key="1">
    <source>
        <dbReference type="SAM" id="Phobius"/>
    </source>
</evidence>
<sequence length="50" mass="5230">MSGWPEGLEMTIFLTAVAGATAGAAAWIAAPWASMAVHGTIDQQRCAVRR</sequence>
<feature type="transmembrane region" description="Helical" evidence="1">
    <location>
        <begin position="12"/>
        <end position="33"/>
    </location>
</feature>
<name>A0A4R6USU4_9PSEU</name>